<sequence>MKLEKIQFKNDEISLAGKLAMPINEKRNPLIIVAHTSGSATKDSEVYQHLIDILPKNGFAVFIFDRRGSGESTGNFENATFLDLASDIIASIDLLKRRNNIDSNKIGIWGLSQGGWIAPLVASESEDVSFIIPISSSGVSPAEQMDYSAEFELRDHGFSEKKVKLMLNIRKFVNQYFRGEKDNFEVLNEVELVRNEDWFKFAYLDGELPKNPSETKWFQELDFTPIPVIKKICIPVLLLYGEKDPWVPIQKSIEIWKNYGPKDLNIQQIKGANHFMRSITKSGLRNDTGIISKEYIDVLLHWLNNLYSKESINHL</sequence>
<reference evidence="2" key="1">
    <citation type="submission" date="2022-09" db="EMBL/GenBank/DDBJ databases">
        <title>Actin cytoskeleton and complex cell architecture in an #Asgard archaeon.</title>
        <authorList>
            <person name="Ponce Toledo R.I."/>
            <person name="Schleper C."/>
            <person name="Rodrigues Oliveira T."/>
            <person name="Wollweber F."/>
            <person name="Xu J."/>
            <person name="Rittmann S."/>
            <person name="Klingl A."/>
            <person name="Pilhofer M."/>
        </authorList>
    </citation>
    <scope>NUCLEOTIDE SEQUENCE</scope>
    <source>
        <strain evidence="2">B-35</strain>
    </source>
</reference>
<dbReference type="InterPro" id="IPR049492">
    <property type="entry name" value="BD-FAE-like_dom"/>
</dbReference>
<dbReference type="PANTHER" id="PTHR43265">
    <property type="entry name" value="ESTERASE ESTD"/>
    <property type="match status" value="1"/>
</dbReference>
<evidence type="ECO:0000313" key="2">
    <source>
        <dbReference type="EMBL" id="UYP45323.1"/>
    </source>
</evidence>
<dbReference type="Gene3D" id="3.40.50.1820">
    <property type="entry name" value="alpha/beta hydrolase"/>
    <property type="match status" value="1"/>
</dbReference>
<dbReference type="InterPro" id="IPR053145">
    <property type="entry name" value="AB_hydrolase_Est10"/>
</dbReference>
<dbReference type="EMBL" id="CP104013">
    <property type="protein sequence ID" value="UYP45323.1"/>
    <property type="molecule type" value="Genomic_DNA"/>
</dbReference>
<gene>
    <name evidence="2" type="ORF">NEF87_001608</name>
</gene>
<organism evidence="2 3">
    <name type="scientific">Candidatus Lokiarchaeum ossiferum</name>
    <dbReference type="NCBI Taxonomy" id="2951803"/>
    <lineage>
        <taxon>Archaea</taxon>
        <taxon>Promethearchaeati</taxon>
        <taxon>Promethearchaeota</taxon>
        <taxon>Promethearchaeia</taxon>
        <taxon>Promethearchaeales</taxon>
        <taxon>Promethearchaeaceae</taxon>
        <taxon>Candidatus Lokiarchaeum</taxon>
    </lineage>
</organism>
<evidence type="ECO:0000313" key="3">
    <source>
        <dbReference type="Proteomes" id="UP001208689"/>
    </source>
</evidence>
<dbReference type="PANTHER" id="PTHR43265:SF1">
    <property type="entry name" value="ESTERASE ESTD"/>
    <property type="match status" value="1"/>
</dbReference>
<dbReference type="SUPFAM" id="SSF53474">
    <property type="entry name" value="alpha/beta-Hydrolases"/>
    <property type="match status" value="1"/>
</dbReference>
<protein>
    <recommendedName>
        <fullName evidence="1">BD-FAE-like domain-containing protein</fullName>
    </recommendedName>
</protein>
<proteinExistence type="predicted"/>
<accession>A0ABY6HP79</accession>
<dbReference type="Proteomes" id="UP001208689">
    <property type="component" value="Chromosome"/>
</dbReference>
<name>A0ABY6HP79_9ARCH</name>
<keyword evidence="3" id="KW-1185">Reference proteome</keyword>
<dbReference type="InterPro" id="IPR029058">
    <property type="entry name" value="AB_hydrolase_fold"/>
</dbReference>
<feature type="domain" description="BD-FAE-like" evidence="1">
    <location>
        <begin position="23"/>
        <end position="256"/>
    </location>
</feature>
<dbReference type="Pfam" id="PF20434">
    <property type="entry name" value="BD-FAE"/>
    <property type="match status" value="1"/>
</dbReference>
<evidence type="ECO:0000259" key="1">
    <source>
        <dbReference type="Pfam" id="PF20434"/>
    </source>
</evidence>